<proteinExistence type="predicted"/>
<reference evidence="2 3" key="1">
    <citation type="journal article" date="2020" name="Microbiome">
        <title>Single-cell genomics of uncultured bacteria reveals dietary fiber responders in the mouse gut microbiota.</title>
        <authorList>
            <person name="Chijiiwa R."/>
            <person name="Hosokawa M."/>
            <person name="Kogawa M."/>
            <person name="Nishikawa Y."/>
            <person name="Ide K."/>
            <person name="Sakanashi C."/>
            <person name="Takahashi K."/>
            <person name="Takeyama H."/>
        </authorList>
    </citation>
    <scope>NUCLEOTIDE SEQUENCE [LARGE SCALE GENOMIC DNA]</scope>
    <source>
        <strain evidence="2">IMSAGC_017</strain>
    </source>
</reference>
<dbReference type="GO" id="GO:0016747">
    <property type="term" value="F:acyltransferase activity, transferring groups other than amino-acyl groups"/>
    <property type="evidence" value="ECO:0007669"/>
    <property type="project" value="InterPro"/>
</dbReference>
<organism evidence="2 3">
    <name type="scientific">Thomasclavelia cocleata</name>
    <dbReference type="NCBI Taxonomy" id="69824"/>
    <lineage>
        <taxon>Bacteria</taxon>
        <taxon>Bacillati</taxon>
        <taxon>Bacillota</taxon>
        <taxon>Erysipelotrichia</taxon>
        <taxon>Erysipelotrichales</taxon>
        <taxon>Coprobacillaceae</taxon>
        <taxon>Thomasclavelia</taxon>
    </lineage>
</organism>
<accession>A0A829Z8G0</accession>
<gene>
    <name evidence="2" type="ORF">IMSAGC017_00297</name>
</gene>
<comment type="caution">
    <text evidence="2">The sequence shown here is derived from an EMBL/GenBank/DDBJ whole genome shotgun (WGS) entry which is preliminary data.</text>
</comment>
<dbReference type="InterPro" id="IPR000182">
    <property type="entry name" value="GNAT_dom"/>
</dbReference>
<dbReference type="Proteomes" id="UP000490821">
    <property type="component" value="Unassembled WGS sequence"/>
</dbReference>
<evidence type="ECO:0000259" key="1">
    <source>
        <dbReference type="PROSITE" id="PS51186"/>
    </source>
</evidence>
<dbReference type="Gene3D" id="3.40.630.30">
    <property type="match status" value="1"/>
</dbReference>
<dbReference type="RefSeq" id="WP_172471822.1">
    <property type="nucleotide sequence ID" value="NZ_BLMI01000031.1"/>
</dbReference>
<evidence type="ECO:0000313" key="2">
    <source>
        <dbReference type="EMBL" id="GFI40265.1"/>
    </source>
</evidence>
<dbReference type="AlphaFoldDB" id="A0A829Z8G0"/>
<sequence>MDVSNILFNKKMNIHLKLDDYETTLYIKVFDREKRIATMTVLKYVNENYLKIGDISEFSNSKYINKGIGSMMMEELLNYAESSNYQEIRGELSIVDNNHKDRLHHFYQKFGFEITETNNRNDCIYATICKRVRKSEKAGD</sequence>
<dbReference type="CDD" id="cd04301">
    <property type="entry name" value="NAT_SF"/>
    <property type="match status" value="1"/>
</dbReference>
<name>A0A829Z8G0_9FIRM</name>
<feature type="domain" description="N-acetyltransferase" evidence="1">
    <location>
        <begin position="1"/>
        <end position="135"/>
    </location>
</feature>
<dbReference type="EMBL" id="BLMI01000031">
    <property type="protein sequence ID" value="GFI40265.1"/>
    <property type="molecule type" value="Genomic_DNA"/>
</dbReference>
<dbReference type="Pfam" id="PF13508">
    <property type="entry name" value="Acetyltransf_7"/>
    <property type="match status" value="1"/>
</dbReference>
<dbReference type="SUPFAM" id="SSF55729">
    <property type="entry name" value="Acyl-CoA N-acyltransferases (Nat)"/>
    <property type="match status" value="1"/>
</dbReference>
<protein>
    <recommendedName>
        <fullName evidence="1">N-acetyltransferase domain-containing protein</fullName>
    </recommendedName>
</protein>
<dbReference type="InterPro" id="IPR016181">
    <property type="entry name" value="Acyl_CoA_acyltransferase"/>
</dbReference>
<evidence type="ECO:0000313" key="3">
    <source>
        <dbReference type="Proteomes" id="UP000490821"/>
    </source>
</evidence>
<dbReference type="PROSITE" id="PS51186">
    <property type="entry name" value="GNAT"/>
    <property type="match status" value="1"/>
</dbReference>